<dbReference type="AlphaFoldDB" id="A0A9P4Q2E1"/>
<keyword evidence="3" id="KW-1185">Reference proteome</keyword>
<dbReference type="EMBL" id="MU003860">
    <property type="protein sequence ID" value="KAF2716854.1"/>
    <property type="molecule type" value="Genomic_DNA"/>
</dbReference>
<feature type="region of interest" description="Disordered" evidence="1">
    <location>
        <begin position="35"/>
        <end position="55"/>
    </location>
</feature>
<dbReference type="Proteomes" id="UP000799441">
    <property type="component" value="Unassembled WGS sequence"/>
</dbReference>
<name>A0A9P4Q2E1_9PEZI</name>
<protein>
    <submittedName>
        <fullName evidence="2">Uncharacterized protein</fullName>
    </submittedName>
</protein>
<proteinExistence type="predicted"/>
<reference evidence="2" key="1">
    <citation type="journal article" date="2020" name="Stud. Mycol.">
        <title>101 Dothideomycetes genomes: a test case for predicting lifestyles and emergence of pathogens.</title>
        <authorList>
            <person name="Haridas S."/>
            <person name="Albert R."/>
            <person name="Binder M."/>
            <person name="Bloem J."/>
            <person name="Labutti K."/>
            <person name="Salamov A."/>
            <person name="Andreopoulos B."/>
            <person name="Baker S."/>
            <person name="Barry K."/>
            <person name="Bills G."/>
            <person name="Bluhm B."/>
            <person name="Cannon C."/>
            <person name="Castanera R."/>
            <person name="Culley D."/>
            <person name="Daum C."/>
            <person name="Ezra D."/>
            <person name="Gonzalez J."/>
            <person name="Henrissat B."/>
            <person name="Kuo A."/>
            <person name="Liang C."/>
            <person name="Lipzen A."/>
            <person name="Lutzoni F."/>
            <person name="Magnuson J."/>
            <person name="Mondo S."/>
            <person name="Nolan M."/>
            <person name="Ohm R."/>
            <person name="Pangilinan J."/>
            <person name="Park H.-J."/>
            <person name="Ramirez L."/>
            <person name="Alfaro M."/>
            <person name="Sun H."/>
            <person name="Tritt A."/>
            <person name="Yoshinaga Y."/>
            <person name="Zwiers L.-H."/>
            <person name="Turgeon B."/>
            <person name="Goodwin S."/>
            <person name="Spatafora J."/>
            <person name="Crous P."/>
            <person name="Grigoriev I."/>
        </authorList>
    </citation>
    <scope>NUCLEOTIDE SEQUENCE</scope>
    <source>
        <strain evidence="2">CBS 116435</strain>
    </source>
</reference>
<sequence>MRRWWCGDGEGGGQPVGASISGVCDLNGCVAGHPQQIPTRSHTKPPRGAGSAAEPAGIASIPSRVGFHSRKASQYCARTFICPPLGAIHAAFLGANSGAKRGQIRGRWRSHKPFLRAHTHRSLASLGPKVSNLDFMIRESCAFCQMDVIRRSGCLGKGSRRRGGVYPRYLVHLPGAVFD</sequence>
<organism evidence="2 3">
    <name type="scientific">Polychaeton citri CBS 116435</name>
    <dbReference type="NCBI Taxonomy" id="1314669"/>
    <lineage>
        <taxon>Eukaryota</taxon>
        <taxon>Fungi</taxon>
        <taxon>Dikarya</taxon>
        <taxon>Ascomycota</taxon>
        <taxon>Pezizomycotina</taxon>
        <taxon>Dothideomycetes</taxon>
        <taxon>Dothideomycetidae</taxon>
        <taxon>Capnodiales</taxon>
        <taxon>Capnodiaceae</taxon>
        <taxon>Polychaeton</taxon>
    </lineage>
</organism>
<accession>A0A9P4Q2E1</accession>
<evidence type="ECO:0000313" key="3">
    <source>
        <dbReference type="Proteomes" id="UP000799441"/>
    </source>
</evidence>
<gene>
    <name evidence="2" type="ORF">K431DRAFT_169958</name>
</gene>
<comment type="caution">
    <text evidence="2">The sequence shown here is derived from an EMBL/GenBank/DDBJ whole genome shotgun (WGS) entry which is preliminary data.</text>
</comment>
<evidence type="ECO:0000256" key="1">
    <source>
        <dbReference type="SAM" id="MobiDB-lite"/>
    </source>
</evidence>
<evidence type="ECO:0000313" key="2">
    <source>
        <dbReference type="EMBL" id="KAF2716854.1"/>
    </source>
</evidence>